<dbReference type="InterPro" id="IPR013655">
    <property type="entry name" value="PAS_fold_3"/>
</dbReference>
<dbReference type="Proteomes" id="UP000829647">
    <property type="component" value="Chromosome"/>
</dbReference>
<dbReference type="Pfam" id="PF00512">
    <property type="entry name" value="HisKA"/>
    <property type="match status" value="1"/>
</dbReference>
<dbReference type="Gene3D" id="2.10.70.100">
    <property type="match status" value="1"/>
</dbReference>
<evidence type="ECO:0000259" key="9">
    <source>
        <dbReference type="PROSITE" id="PS50113"/>
    </source>
</evidence>
<feature type="domain" description="Histidine kinase" evidence="8">
    <location>
        <begin position="652"/>
        <end position="866"/>
    </location>
</feature>
<dbReference type="Gene3D" id="1.10.287.130">
    <property type="match status" value="1"/>
</dbReference>
<evidence type="ECO:0000256" key="3">
    <source>
        <dbReference type="ARBA" id="ARBA00022553"/>
    </source>
</evidence>
<reference evidence="10 11" key="1">
    <citation type="submission" date="2022-04" db="EMBL/GenBank/DDBJ databases">
        <title>Hymenobacter sp. isolated from the air.</title>
        <authorList>
            <person name="Won M."/>
            <person name="Lee C.-M."/>
            <person name="Woen H.-Y."/>
            <person name="Kwon S.-W."/>
        </authorList>
    </citation>
    <scope>NUCLEOTIDE SEQUENCE [LARGE SCALE GENOMIC DNA]</scope>
    <source>
        <strain evidence="11">5516 S-25</strain>
    </source>
</reference>
<dbReference type="InterPro" id="IPR035965">
    <property type="entry name" value="PAS-like_dom_sf"/>
</dbReference>
<keyword evidence="3" id="KW-0597">Phosphoprotein</keyword>
<keyword evidence="11" id="KW-1185">Reference proteome</keyword>
<dbReference type="SMART" id="SM00086">
    <property type="entry name" value="PAC"/>
    <property type="match status" value="3"/>
</dbReference>
<feature type="domain" description="PAC" evidence="9">
    <location>
        <begin position="561"/>
        <end position="613"/>
    </location>
</feature>
<dbReference type="SUPFAM" id="SSF47384">
    <property type="entry name" value="Homodimeric domain of signal transducing histidine kinase"/>
    <property type="match status" value="1"/>
</dbReference>
<evidence type="ECO:0000256" key="4">
    <source>
        <dbReference type="ARBA" id="ARBA00022679"/>
    </source>
</evidence>
<dbReference type="Pfam" id="PF08447">
    <property type="entry name" value="PAS_3"/>
    <property type="match status" value="1"/>
</dbReference>
<sequence>MPATPPFPAPALSSASELLADVLFVSLTGVLFYQPVYAPDSQEIIDFQCVRLNPAAQRMLELPEHAGWTLLAQYPHSRHNGVFAYYCQAFQNEGAERFDVNYQADRLDNFFHLAARRSGQLLVVSFTDTADQDRSNVEQTLRESHARERQARAEAETQRQRLHDMLMQLPVCIAIYVGPNMVYDLVNPYYQQLFPERTILGLPLSVALPELKSQGVYEELTRVYRTGKPYYNQEQETWVDFTNSGQLQKRYFNVFFQALRDAEGSIYGLLNFAYDVTEQVQARQQVEQLNQEQAVINEELQVANEEYSLTNVELVQTQRELRTLNQELEARIQERTTQVAAALRKAEQQGQLLEQQKVLLQHILSQVPASIATLTGPEHRYTFFNSSYHVLSGQRAQYDLPVSEAIPEIGSQGFVHLLDRVYSTGEPYVGIEVPVQLRNPASNTSRQQYIDFVYQPLVTVEGKTQGILAFIVDATDKVLARREVERSQELLQLALTAGQMGTWHLDLRTNTSERSLQHDQLFGYTEPQPEWGADRFRSHVVPEQQELLEAASLEARRTGSLQLEVQIVRVDQQRRWVEVRGKVFYDESGTPVRMAGVITEITERKVAAQQLQFLSDELEVTNAKLEARNQDLLETNRQLKRTNVDLDNFIYTASHDLKAPILNIEGLLNALQGSLSPAPGAPEVAQILALMYGSVERFKTTIAQLTDVARLQQEYAQPATQVALAPVLEGVLLDLAPLLQDTGAQLEVHVEECPLVAFSEKNLRSVVYNLISNAVKYRHPGRVPRVQVRCRTEQQFLVLEVQDNGLGLDLANGQKLFVMFRRYHAHVEGSGIGLYMVKKMVENAGGRIEVVSAVGEGSTFSVYLPR</sequence>
<dbReference type="Gene3D" id="3.30.565.10">
    <property type="entry name" value="Histidine kinase-like ATPase, C-terminal domain"/>
    <property type="match status" value="1"/>
</dbReference>
<feature type="coiled-coil region" evidence="6">
    <location>
        <begin position="279"/>
        <end position="345"/>
    </location>
</feature>
<dbReference type="InterPro" id="IPR000700">
    <property type="entry name" value="PAS-assoc_C"/>
</dbReference>
<dbReference type="InterPro" id="IPR005467">
    <property type="entry name" value="His_kinase_dom"/>
</dbReference>
<keyword evidence="5" id="KW-0418">Kinase</keyword>
<dbReference type="EC" id="2.7.13.3" evidence="2"/>
<evidence type="ECO:0000313" key="10">
    <source>
        <dbReference type="EMBL" id="UPL50622.1"/>
    </source>
</evidence>
<evidence type="ECO:0000256" key="2">
    <source>
        <dbReference type="ARBA" id="ARBA00012438"/>
    </source>
</evidence>
<accession>A0ABY4JFE6</accession>
<dbReference type="PROSITE" id="PS50113">
    <property type="entry name" value="PAC"/>
    <property type="match status" value="2"/>
</dbReference>
<dbReference type="Gene3D" id="3.30.450.20">
    <property type="entry name" value="PAS domain"/>
    <property type="match status" value="3"/>
</dbReference>
<keyword evidence="4" id="KW-0808">Transferase</keyword>
<proteinExistence type="predicted"/>
<dbReference type="InterPro" id="IPR036097">
    <property type="entry name" value="HisK_dim/P_sf"/>
</dbReference>
<evidence type="ECO:0000259" key="8">
    <source>
        <dbReference type="PROSITE" id="PS50109"/>
    </source>
</evidence>
<gene>
    <name evidence="10" type="ORF">MWH26_06900</name>
</gene>
<evidence type="ECO:0000256" key="7">
    <source>
        <dbReference type="SAM" id="MobiDB-lite"/>
    </source>
</evidence>
<dbReference type="InterPro" id="IPR036890">
    <property type="entry name" value="HATPase_C_sf"/>
</dbReference>
<evidence type="ECO:0000256" key="1">
    <source>
        <dbReference type="ARBA" id="ARBA00000085"/>
    </source>
</evidence>
<dbReference type="PANTHER" id="PTHR43304:SF1">
    <property type="entry name" value="PAC DOMAIN-CONTAINING PROTEIN"/>
    <property type="match status" value="1"/>
</dbReference>
<dbReference type="Pfam" id="PF02518">
    <property type="entry name" value="HATPase_c"/>
    <property type="match status" value="1"/>
</dbReference>
<feature type="coiled-coil region" evidence="6">
    <location>
        <begin position="608"/>
        <end position="642"/>
    </location>
</feature>
<dbReference type="PANTHER" id="PTHR43304">
    <property type="entry name" value="PHYTOCHROME-LIKE PROTEIN CPH1"/>
    <property type="match status" value="1"/>
</dbReference>
<dbReference type="RefSeq" id="WP_247976620.1">
    <property type="nucleotide sequence ID" value="NZ_CP095848.1"/>
</dbReference>
<dbReference type="InterPro" id="IPR004358">
    <property type="entry name" value="Sig_transdc_His_kin-like_C"/>
</dbReference>
<dbReference type="SMART" id="SM00387">
    <property type="entry name" value="HATPase_c"/>
    <property type="match status" value="1"/>
</dbReference>
<dbReference type="Pfam" id="PF08448">
    <property type="entry name" value="PAS_4"/>
    <property type="match status" value="1"/>
</dbReference>
<feature type="region of interest" description="Disordered" evidence="7">
    <location>
        <begin position="135"/>
        <end position="154"/>
    </location>
</feature>
<protein>
    <recommendedName>
        <fullName evidence="2">histidine kinase</fullName>
        <ecNumber evidence="2">2.7.13.3</ecNumber>
    </recommendedName>
</protein>
<organism evidence="10 11">
    <name type="scientific">Hymenobacter sublimis</name>
    <dbReference type="NCBI Taxonomy" id="2933777"/>
    <lineage>
        <taxon>Bacteria</taxon>
        <taxon>Pseudomonadati</taxon>
        <taxon>Bacteroidota</taxon>
        <taxon>Cytophagia</taxon>
        <taxon>Cytophagales</taxon>
        <taxon>Hymenobacteraceae</taxon>
        <taxon>Hymenobacter</taxon>
    </lineage>
</organism>
<dbReference type="InterPro" id="IPR003594">
    <property type="entry name" value="HATPase_dom"/>
</dbReference>
<dbReference type="InterPro" id="IPR052162">
    <property type="entry name" value="Sensor_kinase/Photoreceptor"/>
</dbReference>
<comment type="catalytic activity">
    <reaction evidence="1">
        <text>ATP + protein L-histidine = ADP + protein N-phospho-L-histidine.</text>
        <dbReference type="EC" id="2.7.13.3"/>
    </reaction>
</comment>
<dbReference type="CDD" id="cd00082">
    <property type="entry name" value="HisKA"/>
    <property type="match status" value="1"/>
</dbReference>
<evidence type="ECO:0000256" key="6">
    <source>
        <dbReference type="SAM" id="Coils"/>
    </source>
</evidence>
<dbReference type="SUPFAM" id="SSF55785">
    <property type="entry name" value="PYP-like sensor domain (PAS domain)"/>
    <property type="match status" value="3"/>
</dbReference>
<dbReference type="SUPFAM" id="SSF55874">
    <property type="entry name" value="ATPase domain of HSP90 chaperone/DNA topoisomerase II/histidine kinase"/>
    <property type="match status" value="1"/>
</dbReference>
<dbReference type="InterPro" id="IPR013656">
    <property type="entry name" value="PAS_4"/>
</dbReference>
<dbReference type="PROSITE" id="PS50109">
    <property type="entry name" value="HIS_KIN"/>
    <property type="match status" value="1"/>
</dbReference>
<dbReference type="InterPro" id="IPR001610">
    <property type="entry name" value="PAC"/>
</dbReference>
<feature type="domain" description="PAC" evidence="9">
    <location>
        <begin position="233"/>
        <end position="288"/>
    </location>
</feature>
<evidence type="ECO:0000256" key="5">
    <source>
        <dbReference type="ARBA" id="ARBA00022777"/>
    </source>
</evidence>
<name>A0ABY4JFE6_9BACT</name>
<dbReference type="SMART" id="SM00388">
    <property type="entry name" value="HisKA"/>
    <property type="match status" value="1"/>
</dbReference>
<dbReference type="PRINTS" id="PR00344">
    <property type="entry name" value="BCTRLSENSOR"/>
</dbReference>
<evidence type="ECO:0000313" key="11">
    <source>
        <dbReference type="Proteomes" id="UP000829647"/>
    </source>
</evidence>
<dbReference type="EMBL" id="CP095848">
    <property type="protein sequence ID" value="UPL50622.1"/>
    <property type="molecule type" value="Genomic_DNA"/>
</dbReference>
<dbReference type="InterPro" id="IPR003661">
    <property type="entry name" value="HisK_dim/P_dom"/>
</dbReference>
<keyword evidence="6" id="KW-0175">Coiled coil</keyword>